<keyword evidence="1" id="KW-0175">Coiled coil</keyword>
<dbReference type="EMBL" id="JACHIA010000004">
    <property type="protein sequence ID" value="MBB6070344.1"/>
    <property type="molecule type" value="Genomic_DNA"/>
</dbReference>
<dbReference type="Proteomes" id="UP000582837">
    <property type="component" value="Unassembled WGS sequence"/>
</dbReference>
<evidence type="ECO:0000313" key="4">
    <source>
        <dbReference type="Proteomes" id="UP000582837"/>
    </source>
</evidence>
<feature type="region of interest" description="Disordered" evidence="2">
    <location>
        <begin position="158"/>
        <end position="189"/>
    </location>
</feature>
<feature type="coiled-coil region" evidence="1">
    <location>
        <begin position="6"/>
        <end position="40"/>
    </location>
</feature>
<evidence type="ECO:0000256" key="1">
    <source>
        <dbReference type="SAM" id="Coils"/>
    </source>
</evidence>
<dbReference type="RefSeq" id="WP_170035732.1">
    <property type="nucleotide sequence ID" value="NZ_JABDTL010000001.1"/>
</dbReference>
<sequence length="189" mass="20805">MSTSIIERMESDLRDAMKRLQDARRLVEKAENRVKELKLSIRTVRSYLGDEVGGKNSVPLGTGEEEEGTQSTDHPRKLSVRMAAVGVLEASPGTPITARAIAEKLLSEGFPYEAQGYSGKRLLSRFRETIAAVLGQHIKANQRPLVMKTDLAEYMILPPDVDGGRAPTIDEENSQSESRLDTGQPKPNS</sequence>
<reference evidence="3 4" key="1">
    <citation type="submission" date="2020-08" db="EMBL/GenBank/DDBJ databases">
        <title>Genomic Encyclopedia of Type Strains, Phase IV (KMG-IV): sequencing the most valuable type-strain genomes for metagenomic binning, comparative biology and taxonomic classification.</title>
        <authorList>
            <person name="Goeker M."/>
        </authorList>
    </citation>
    <scope>NUCLEOTIDE SEQUENCE [LARGE SCALE GENOMIC DNA]</scope>
    <source>
        <strain evidence="3 4">DSM 29007</strain>
    </source>
</reference>
<feature type="region of interest" description="Disordered" evidence="2">
    <location>
        <begin position="53"/>
        <end position="75"/>
    </location>
</feature>
<protein>
    <submittedName>
        <fullName evidence="3">Uncharacterized protein</fullName>
    </submittedName>
</protein>
<evidence type="ECO:0000256" key="2">
    <source>
        <dbReference type="SAM" id="MobiDB-lite"/>
    </source>
</evidence>
<dbReference type="AlphaFoldDB" id="A0A841GWQ1"/>
<comment type="caution">
    <text evidence="3">The sequence shown here is derived from an EMBL/GenBank/DDBJ whole genome shotgun (WGS) entry which is preliminary data.</text>
</comment>
<organism evidence="3 4">
    <name type="scientific">Longimicrobium terrae</name>
    <dbReference type="NCBI Taxonomy" id="1639882"/>
    <lineage>
        <taxon>Bacteria</taxon>
        <taxon>Pseudomonadati</taxon>
        <taxon>Gemmatimonadota</taxon>
        <taxon>Longimicrobiia</taxon>
        <taxon>Longimicrobiales</taxon>
        <taxon>Longimicrobiaceae</taxon>
        <taxon>Longimicrobium</taxon>
    </lineage>
</organism>
<proteinExistence type="predicted"/>
<gene>
    <name evidence="3" type="ORF">HNQ61_001963</name>
</gene>
<evidence type="ECO:0000313" key="3">
    <source>
        <dbReference type="EMBL" id="MBB6070344.1"/>
    </source>
</evidence>
<accession>A0A841GWQ1</accession>
<name>A0A841GWQ1_9BACT</name>
<keyword evidence="4" id="KW-1185">Reference proteome</keyword>